<dbReference type="GO" id="GO:0051920">
    <property type="term" value="F:peroxiredoxin activity"/>
    <property type="evidence" value="ECO:0007669"/>
    <property type="project" value="InterPro"/>
</dbReference>
<geneLocation type="plasmid" evidence="3">
    <name>pbeh3</name>
</geneLocation>
<proteinExistence type="predicted"/>
<dbReference type="Pfam" id="PF02627">
    <property type="entry name" value="CMD"/>
    <property type="match status" value="1"/>
</dbReference>
<dbReference type="KEGG" id="beo:BEH_25565"/>
<dbReference type="InterPro" id="IPR003779">
    <property type="entry name" value="CMD-like"/>
</dbReference>
<dbReference type="GeneID" id="93704181"/>
<protein>
    <submittedName>
        <fullName evidence="2">Carboxymuconolactone decarboxylase</fullName>
    </submittedName>
</protein>
<sequence>MLALNPDLNSYFDKFFNESIEGGSLPEREKVVAIITSATLLNDQETLKNAVLTAKQLGFTNEEIGQVTAIAIAVSSQQLKNTLEVKTPEDNTSSSTCCQ</sequence>
<accession>A0A1X7GMZ8</accession>
<dbReference type="Proteomes" id="UP000036202">
    <property type="component" value="Plasmid pbeh3"/>
</dbReference>
<name>A0A1X7GMZ8_9BACI</name>
<dbReference type="Gene3D" id="1.20.1290.10">
    <property type="entry name" value="AhpD-like"/>
    <property type="match status" value="1"/>
</dbReference>
<organism evidence="2 3">
    <name type="scientific">Priestia filamentosa</name>
    <dbReference type="NCBI Taxonomy" id="1402861"/>
    <lineage>
        <taxon>Bacteria</taxon>
        <taxon>Bacillati</taxon>
        <taxon>Bacillota</taxon>
        <taxon>Bacilli</taxon>
        <taxon>Bacillales</taxon>
        <taxon>Bacillaceae</taxon>
        <taxon>Priestia</taxon>
    </lineage>
</organism>
<evidence type="ECO:0000313" key="3">
    <source>
        <dbReference type="Proteomes" id="UP000036202"/>
    </source>
</evidence>
<accession>A0A2S1M046</accession>
<reference evidence="2 3" key="1">
    <citation type="journal article" date="2015" name="PLoS ONE">
        <title>Genome Sequence of Bacillus endophyticus and Analysis of Its Companion Mechanism in the Ketogulonigenium vulgare-Bacillus Strain Consortium.</title>
        <authorList>
            <person name="Jia N."/>
            <person name="Du J."/>
            <person name="Ding M.Z."/>
            <person name="Gao F."/>
            <person name="Yuan Y.J."/>
        </authorList>
    </citation>
    <scope>NUCLEOTIDE SEQUENCE [LARGE SCALE GENOMIC DNA]</scope>
    <source>
        <strain evidence="2 3">Hbe603</strain>
        <plasmid evidence="3">pbeh3</plasmid>
    </source>
</reference>
<keyword evidence="3" id="KW-1185">Reference proteome</keyword>
<dbReference type="SUPFAM" id="SSF69118">
    <property type="entry name" value="AhpD-like"/>
    <property type="match status" value="1"/>
</dbReference>
<dbReference type="AlphaFoldDB" id="A0A1X7GMZ8"/>
<dbReference type="InterPro" id="IPR029032">
    <property type="entry name" value="AhpD-like"/>
</dbReference>
<dbReference type="OrthoDB" id="9802489at2"/>
<evidence type="ECO:0000313" key="2">
    <source>
        <dbReference type="EMBL" id="AWG44731.1"/>
    </source>
</evidence>
<dbReference type="RefSeq" id="WP_046218311.1">
    <property type="nucleotide sequence ID" value="NZ_CP015325.1"/>
</dbReference>
<keyword evidence="2" id="KW-0614">Plasmid</keyword>
<gene>
    <name evidence="2" type="ORF">BEH_25565</name>
</gene>
<dbReference type="EMBL" id="CP015325">
    <property type="protein sequence ID" value="AWG44731.1"/>
    <property type="molecule type" value="Genomic_DNA"/>
</dbReference>
<evidence type="ECO:0000259" key="1">
    <source>
        <dbReference type="Pfam" id="PF02627"/>
    </source>
</evidence>
<feature type="domain" description="Carboxymuconolactone decarboxylase-like" evidence="1">
    <location>
        <begin position="6"/>
        <end position="74"/>
    </location>
</feature>